<evidence type="ECO:0000313" key="1">
    <source>
        <dbReference type="EMBL" id="KAH6931290.1"/>
    </source>
</evidence>
<dbReference type="Proteomes" id="UP000821845">
    <property type="component" value="Chromosome 5"/>
</dbReference>
<accession>A0ACB7S9J3</accession>
<gene>
    <name evidence="1" type="ORF">HPB50_023489</name>
</gene>
<keyword evidence="2" id="KW-1185">Reference proteome</keyword>
<evidence type="ECO:0000313" key="2">
    <source>
        <dbReference type="Proteomes" id="UP000821845"/>
    </source>
</evidence>
<dbReference type="EMBL" id="CM023485">
    <property type="protein sequence ID" value="KAH6931290.1"/>
    <property type="molecule type" value="Genomic_DNA"/>
</dbReference>
<sequence>MACGGGEPCVAGTSTRKRSFSFSSSSSSDDDSDTDVYFVSRSEDSDDGELSSSSGDDEDSSEVNIASARQWILLDVNNPPAKPPRFPFLAIPGKTFNVSSPGDLMEYIHLFLDDELISLVVDETNRQAAENSSR</sequence>
<protein>
    <submittedName>
        <fullName evidence="1">Uncharacterized protein</fullName>
    </submittedName>
</protein>
<reference evidence="1" key="1">
    <citation type="submission" date="2020-05" db="EMBL/GenBank/DDBJ databases">
        <title>Large-scale comparative analyses of tick genomes elucidate their genetic diversity and vector capacities.</title>
        <authorList>
            <person name="Jia N."/>
            <person name="Wang J."/>
            <person name="Shi W."/>
            <person name="Du L."/>
            <person name="Sun Y."/>
            <person name="Zhan W."/>
            <person name="Jiang J."/>
            <person name="Wang Q."/>
            <person name="Zhang B."/>
            <person name="Ji P."/>
            <person name="Sakyi L.B."/>
            <person name="Cui X."/>
            <person name="Yuan T."/>
            <person name="Jiang B."/>
            <person name="Yang W."/>
            <person name="Lam T.T.-Y."/>
            <person name="Chang Q."/>
            <person name="Ding S."/>
            <person name="Wang X."/>
            <person name="Zhu J."/>
            <person name="Ruan X."/>
            <person name="Zhao L."/>
            <person name="Wei J."/>
            <person name="Que T."/>
            <person name="Du C."/>
            <person name="Cheng J."/>
            <person name="Dai P."/>
            <person name="Han X."/>
            <person name="Huang E."/>
            <person name="Gao Y."/>
            <person name="Liu J."/>
            <person name="Shao H."/>
            <person name="Ye R."/>
            <person name="Li L."/>
            <person name="Wei W."/>
            <person name="Wang X."/>
            <person name="Wang C."/>
            <person name="Yang T."/>
            <person name="Huo Q."/>
            <person name="Li W."/>
            <person name="Guo W."/>
            <person name="Chen H."/>
            <person name="Zhou L."/>
            <person name="Ni X."/>
            <person name="Tian J."/>
            <person name="Zhou Y."/>
            <person name="Sheng Y."/>
            <person name="Liu T."/>
            <person name="Pan Y."/>
            <person name="Xia L."/>
            <person name="Li J."/>
            <person name="Zhao F."/>
            <person name="Cao W."/>
        </authorList>
    </citation>
    <scope>NUCLEOTIDE SEQUENCE</scope>
    <source>
        <strain evidence="1">Hyas-2018</strain>
    </source>
</reference>
<organism evidence="1 2">
    <name type="scientific">Hyalomma asiaticum</name>
    <name type="common">Tick</name>
    <dbReference type="NCBI Taxonomy" id="266040"/>
    <lineage>
        <taxon>Eukaryota</taxon>
        <taxon>Metazoa</taxon>
        <taxon>Ecdysozoa</taxon>
        <taxon>Arthropoda</taxon>
        <taxon>Chelicerata</taxon>
        <taxon>Arachnida</taxon>
        <taxon>Acari</taxon>
        <taxon>Parasitiformes</taxon>
        <taxon>Ixodida</taxon>
        <taxon>Ixodoidea</taxon>
        <taxon>Ixodidae</taxon>
        <taxon>Hyalomminae</taxon>
        <taxon>Hyalomma</taxon>
    </lineage>
</organism>
<proteinExistence type="predicted"/>
<comment type="caution">
    <text evidence="1">The sequence shown here is derived from an EMBL/GenBank/DDBJ whole genome shotgun (WGS) entry which is preliminary data.</text>
</comment>
<name>A0ACB7S9J3_HYAAI</name>